<dbReference type="Gene3D" id="2.40.50.1020">
    <property type="entry name" value="LytTr DNA-binding domain"/>
    <property type="match status" value="1"/>
</dbReference>
<dbReference type="Pfam" id="PF00072">
    <property type="entry name" value="Response_reg"/>
    <property type="match status" value="1"/>
</dbReference>
<dbReference type="AlphaFoldDB" id="A0A5K7X5Q2"/>
<dbReference type="PROSITE" id="PS50930">
    <property type="entry name" value="HTH_LYTTR"/>
    <property type="match status" value="1"/>
</dbReference>
<keyword evidence="3" id="KW-0010">Activator</keyword>
<keyword evidence="8" id="KW-0238">DNA-binding</keyword>
<dbReference type="SMART" id="SM00448">
    <property type="entry name" value="REC"/>
    <property type="match status" value="1"/>
</dbReference>
<comment type="function">
    <text evidence="4">Required for high-level post-exponential phase expression of a series of secreted proteins.</text>
</comment>
<dbReference type="GO" id="GO:0003677">
    <property type="term" value="F:DNA binding"/>
    <property type="evidence" value="ECO:0007669"/>
    <property type="project" value="UniProtKB-KW"/>
</dbReference>
<organism evidence="8 9">
    <name type="scientific">Sporolactobacillus terrae</name>
    <dbReference type="NCBI Taxonomy" id="269673"/>
    <lineage>
        <taxon>Bacteria</taxon>
        <taxon>Bacillati</taxon>
        <taxon>Bacillota</taxon>
        <taxon>Bacilli</taxon>
        <taxon>Bacillales</taxon>
        <taxon>Sporolactobacillaceae</taxon>
        <taxon>Sporolactobacillus</taxon>
    </lineage>
</organism>
<dbReference type="PANTHER" id="PTHR37299">
    <property type="entry name" value="TRANSCRIPTIONAL REGULATOR-RELATED"/>
    <property type="match status" value="1"/>
</dbReference>
<feature type="domain" description="Response regulatory" evidence="6">
    <location>
        <begin position="3"/>
        <end position="128"/>
    </location>
</feature>
<evidence type="ECO:0000256" key="1">
    <source>
        <dbReference type="ARBA" id="ARBA00022490"/>
    </source>
</evidence>
<keyword evidence="5" id="KW-0597">Phosphoprotein</keyword>
<evidence type="ECO:0000313" key="9">
    <source>
        <dbReference type="Proteomes" id="UP000326951"/>
    </source>
</evidence>
<accession>A0A5K7X5Q2</accession>
<dbReference type="EMBL" id="AP021853">
    <property type="protein sequence ID" value="BBO00031.1"/>
    <property type="molecule type" value="Genomic_DNA"/>
</dbReference>
<dbReference type="PROSITE" id="PS50110">
    <property type="entry name" value="RESPONSE_REGULATORY"/>
    <property type="match status" value="1"/>
</dbReference>
<dbReference type="InterPro" id="IPR001789">
    <property type="entry name" value="Sig_transdc_resp-reg_receiver"/>
</dbReference>
<dbReference type="GO" id="GO:0000156">
    <property type="term" value="F:phosphorelay response regulator activity"/>
    <property type="evidence" value="ECO:0007669"/>
    <property type="project" value="InterPro"/>
</dbReference>
<gene>
    <name evidence="8" type="primary">pltR</name>
    <name evidence="8" type="ORF">St703_27350</name>
</gene>
<dbReference type="SUPFAM" id="SSF52172">
    <property type="entry name" value="CheY-like"/>
    <property type="match status" value="1"/>
</dbReference>
<evidence type="ECO:0000313" key="8">
    <source>
        <dbReference type="EMBL" id="BBO00031.1"/>
    </source>
</evidence>
<dbReference type="Gene3D" id="3.40.50.2300">
    <property type="match status" value="1"/>
</dbReference>
<evidence type="ECO:0000259" key="6">
    <source>
        <dbReference type="PROSITE" id="PS50110"/>
    </source>
</evidence>
<evidence type="ECO:0000256" key="2">
    <source>
        <dbReference type="ARBA" id="ARBA00023012"/>
    </source>
</evidence>
<proteinExistence type="predicted"/>
<evidence type="ECO:0000256" key="3">
    <source>
        <dbReference type="ARBA" id="ARBA00023159"/>
    </source>
</evidence>
<protein>
    <submittedName>
        <fullName evidence="8">DNA-binding response regulator</fullName>
    </submittedName>
</protein>
<feature type="domain" description="HTH LytTR-type" evidence="7">
    <location>
        <begin position="146"/>
        <end position="246"/>
    </location>
</feature>
<evidence type="ECO:0000256" key="4">
    <source>
        <dbReference type="ARBA" id="ARBA00037164"/>
    </source>
</evidence>
<dbReference type="SMART" id="SM00850">
    <property type="entry name" value="LytTR"/>
    <property type="match status" value="1"/>
</dbReference>
<dbReference type="InterPro" id="IPR007492">
    <property type="entry name" value="LytTR_DNA-bd_dom"/>
</dbReference>
<dbReference type="InterPro" id="IPR046947">
    <property type="entry name" value="LytR-like"/>
</dbReference>
<dbReference type="Proteomes" id="UP000326951">
    <property type="component" value="Chromosome"/>
</dbReference>
<evidence type="ECO:0000259" key="7">
    <source>
        <dbReference type="PROSITE" id="PS50930"/>
    </source>
</evidence>
<dbReference type="PANTHER" id="PTHR37299:SF3">
    <property type="entry name" value="STAGE 0 SPORULATION PROTEIN A HOMOLOG"/>
    <property type="match status" value="1"/>
</dbReference>
<dbReference type="RefSeq" id="WP_139692336.1">
    <property type="nucleotide sequence ID" value="NZ_AP021853.1"/>
</dbReference>
<evidence type="ECO:0000256" key="5">
    <source>
        <dbReference type="PROSITE-ProRule" id="PRU00169"/>
    </source>
</evidence>
<reference evidence="8 9" key="1">
    <citation type="submission" date="2019-09" db="EMBL/GenBank/DDBJ databases">
        <title>Complete genome sequence of Sporolactobacillus terrae 70-3.</title>
        <authorList>
            <person name="Tanaka N."/>
            <person name="Shiwa Y."/>
            <person name="Fujita N."/>
            <person name="Tanasupawat S."/>
        </authorList>
    </citation>
    <scope>NUCLEOTIDE SEQUENCE [LARGE SCALE GENOMIC DNA]</scope>
    <source>
        <strain evidence="8 9">70-3</strain>
    </source>
</reference>
<name>A0A5K7X5Q2_9BACL</name>
<keyword evidence="2" id="KW-0902">Two-component regulatory system</keyword>
<dbReference type="Pfam" id="PF04397">
    <property type="entry name" value="LytTR"/>
    <property type="match status" value="1"/>
</dbReference>
<feature type="modified residue" description="4-aspartylphosphate" evidence="5">
    <location>
        <position position="61"/>
    </location>
</feature>
<keyword evidence="1" id="KW-0963">Cytoplasm</keyword>
<sequence length="246" mass="28882">MFHIYLCEDNLQQLNTYKQIVNNQILIFEYEAQIVQATDNPLDIITATRMNNERGGLYLIDIELNGQKERGLNLAAGIRSLDVLAKIIFITTHSEMSFLTFERKVEPFDYILKDRGIESVKKQLEEDLRLVWKRRNTIGEKMKTLFTYQIGNRIRRIPMNDLLFIETSSVPHRLILHALHRVIEFNGNLTEIGKNYPKLFRCHKCFLINPENIVSLNTKERTVEFANHNKCDVSSRKIRELKKMLS</sequence>
<dbReference type="InterPro" id="IPR011006">
    <property type="entry name" value="CheY-like_superfamily"/>
</dbReference>